<dbReference type="KEGG" id="bmx:BMS_3068"/>
<feature type="transmembrane region" description="Helical" evidence="1">
    <location>
        <begin position="45"/>
        <end position="67"/>
    </location>
</feature>
<feature type="transmembrane region" description="Helical" evidence="1">
    <location>
        <begin position="88"/>
        <end position="111"/>
    </location>
</feature>
<keyword evidence="1" id="KW-0812">Transmembrane</keyword>
<accession>E1WZD8</accession>
<organism evidence="2 3">
    <name type="scientific">Halobacteriovorax marinus (strain ATCC BAA-682 / DSM 15412 / SJ)</name>
    <name type="common">Bacteriovorax marinus</name>
    <dbReference type="NCBI Taxonomy" id="862908"/>
    <lineage>
        <taxon>Bacteria</taxon>
        <taxon>Pseudomonadati</taxon>
        <taxon>Bdellovibrionota</taxon>
        <taxon>Bacteriovoracia</taxon>
        <taxon>Bacteriovoracales</taxon>
        <taxon>Halobacteriovoraceae</taxon>
        <taxon>Halobacteriovorax</taxon>
    </lineage>
</organism>
<reference evidence="3" key="1">
    <citation type="journal article" date="2013" name="ISME J.">
        <title>A small predatory core genome in the divergent marine Bacteriovorax marinus SJ and the terrestrial Bdellovibrio bacteriovorus.</title>
        <authorList>
            <person name="Crossman L.C."/>
            <person name="Chen H."/>
            <person name="Cerdeno-Tarraga A.M."/>
            <person name="Brooks K."/>
            <person name="Quail M.A."/>
            <person name="Pineiro S.A."/>
            <person name="Hobley L."/>
            <person name="Sockett R.E."/>
            <person name="Bentley S.D."/>
            <person name="Parkhill J."/>
            <person name="Williams H.N."/>
            <person name="Stine O.C."/>
        </authorList>
    </citation>
    <scope>NUCLEOTIDE SEQUENCE [LARGE SCALE GENOMIC DNA]</scope>
    <source>
        <strain evidence="3">ATCC BAA-682 / DSM 15412 / SJ</strain>
    </source>
</reference>
<feature type="transmembrane region" description="Helical" evidence="1">
    <location>
        <begin position="196"/>
        <end position="219"/>
    </location>
</feature>
<feature type="transmembrane region" description="Helical" evidence="1">
    <location>
        <begin position="21"/>
        <end position="39"/>
    </location>
</feature>
<dbReference type="STRING" id="862908.BMS_3068"/>
<keyword evidence="1" id="KW-0472">Membrane</keyword>
<feature type="transmembrane region" description="Helical" evidence="1">
    <location>
        <begin position="240"/>
        <end position="260"/>
    </location>
</feature>
<dbReference type="Proteomes" id="UP000008963">
    <property type="component" value="Chromosome"/>
</dbReference>
<feature type="transmembrane region" description="Helical" evidence="1">
    <location>
        <begin position="155"/>
        <end position="176"/>
    </location>
</feature>
<feature type="transmembrane region" description="Helical" evidence="1">
    <location>
        <begin position="123"/>
        <end position="143"/>
    </location>
</feature>
<protein>
    <submittedName>
        <fullName evidence="2">ABC transport system permease protein</fullName>
    </submittedName>
</protein>
<keyword evidence="1" id="KW-1133">Transmembrane helix</keyword>
<dbReference type="HOGENOM" id="CLU_663534_0_0_7"/>
<dbReference type="RefSeq" id="WP_014245597.1">
    <property type="nucleotide sequence ID" value="NC_016620.1"/>
</dbReference>
<sequence length="414" mass="46820">MRKHIISAIIKRDLKETLRNPQTLIILGITIGINVFMSITIAKPLWVMTFAMSLVMVGFTLTSFIITEEKDKKTLEALLISPATYSEILFGKLFLTLVLTILVSFGLIFSLHHSEISTLHTLLSVPIGALIICMFGMVMGLVCPTQAALSGFGTVLMLILFMPELLAFTNNLIGYFARALPTHHVIQISSLGREGLSSIVLKHYGMLFLSLFATTLWVISFVKTSAKQEGSSWKFQKGNITYSGLLIFVLIISSILFIPYKGKIIKEGSTSKYLNSEYSISIPIDENKFSFKEYRIQDNFVTNFMLASSEDDILYLSIKKNFKNRTREEDLEKTLEKLKKKDALNLKAREIMLENGLQVAKVEYQSKDGEELFYLFNSKKFLYRFGISSSKDSSNLELLKELLNEKINSIEVLD</sequence>
<evidence type="ECO:0000313" key="3">
    <source>
        <dbReference type="Proteomes" id="UP000008963"/>
    </source>
</evidence>
<evidence type="ECO:0000256" key="1">
    <source>
        <dbReference type="SAM" id="Phobius"/>
    </source>
</evidence>
<evidence type="ECO:0000313" key="2">
    <source>
        <dbReference type="EMBL" id="CBW27826.1"/>
    </source>
</evidence>
<keyword evidence="3" id="KW-1185">Reference proteome</keyword>
<dbReference type="eggNOG" id="COG0842">
    <property type="taxonomic scope" value="Bacteria"/>
</dbReference>
<gene>
    <name evidence="2" type="ordered locus">BMS_3068</name>
</gene>
<dbReference type="OrthoDB" id="3182222at2"/>
<proteinExistence type="predicted"/>
<dbReference type="AlphaFoldDB" id="E1WZD8"/>
<dbReference type="PATRIC" id="fig|862908.3.peg.2933"/>
<dbReference type="EMBL" id="FQ312005">
    <property type="protein sequence ID" value="CBW27826.1"/>
    <property type="molecule type" value="Genomic_DNA"/>
</dbReference>
<name>E1WZD8_HALMS</name>